<organism evidence="8 9">
    <name type="scientific">Vanrija albida</name>
    <dbReference type="NCBI Taxonomy" id="181172"/>
    <lineage>
        <taxon>Eukaryota</taxon>
        <taxon>Fungi</taxon>
        <taxon>Dikarya</taxon>
        <taxon>Basidiomycota</taxon>
        <taxon>Agaricomycotina</taxon>
        <taxon>Tremellomycetes</taxon>
        <taxon>Trichosporonales</taxon>
        <taxon>Trichosporonaceae</taxon>
        <taxon>Vanrija</taxon>
    </lineage>
</organism>
<evidence type="ECO:0000256" key="3">
    <source>
        <dbReference type="ARBA" id="ARBA00022771"/>
    </source>
</evidence>
<evidence type="ECO:0000259" key="7">
    <source>
        <dbReference type="PROSITE" id="PS50157"/>
    </source>
</evidence>
<dbReference type="InterPro" id="IPR013087">
    <property type="entry name" value="Znf_C2H2_type"/>
</dbReference>
<feature type="compositionally biased region" description="Low complexity" evidence="6">
    <location>
        <begin position="65"/>
        <end position="88"/>
    </location>
</feature>
<keyword evidence="3 5" id="KW-0863">Zinc-finger</keyword>
<evidence type="ECO:0000313" key="9">
    <source>
        <dbReference type="Proteomes" id="UP001565368"/>
    </source>
</evidence>
<name>A0ABR3QDW8_9TREE</name>
<dbReference type="EMBL" id="JBBXJM010000001">
    <property type="protein sequence ID" value="KAL1412576.1"/>
    <property type="molecule type" value="Genomic_DNA"/>
</dbReference>
<feature type="compositionally biased region" description="Polar residues" evidence="6">
    <location>
        <begin position="39"/>
        <end position="55"/>
    </location>
</feature>
<dbReference type="RefSeq" id="XP_069212520.1">
    <property type="nucleotide sequence ID" value="XM_069348976.1"/>
</dbReference>
<dbReference type="InterPro" id="IPR036236">
    <property type="entry name" value="Znf_C2H2_sf"/>
</dbReference>
<evidence type="ECO:0000256" key="6">
    <source>
        <dbReference type="SAM" id="MobiDB-lite"/>
    </source>
</evidence>
<sequence>MYPFSAAYLSSGAPAHAHPHHQPPPPPDSRAPTPATAVLQPNDNTARSASASALSPTAVVYGHTGPQASPSPAVPQSASDDASAPGSVANGGAGSTPTPPTATPTRALAQATLSAHSSPLVKVEALDPSPVNGALSLSPSPVASVHHAQQLHAAQSAYPLQAPFNWAAGQQAGNSLGGVDQLEQWDHPQHHYHQPAHLHNAHHMAHAPLGHAPHHNNGMVFMPFGNGFQQPQPPLGFAFVRGRGAAPSGSQERWREQQQREGPANGDGAHEYLAQHGNNAEAASPLLYHPDARRDLTLGQHLHHPHQLFDHDRYPDAPRAPGSVPLPLVHRDVAPNVHGYVPARLRPAPPRIGSPGAGTFVGPHWPPLASSTGSFGSGSSLDQHELPASLPNGVGIGFADDPARWGTAPPSNGSMMSLGPQSEPEGVRSARGGGRRAGSAPTVRHRRKHTGEKPFPCPVCGQPFARKDKLLMHVQRTEHCRALAPPRTGRGSRSTAPTR</sequence>
<feature type="region of interest" description="Disordered" evidence="6">
    <location>
        <begin position="241"/>
        <end position="271"/>
    </location>
</feature>
<feature type="domain" description="C2H2-type" evidence="7">
    <location>
        <begin position="455"/>
        <end position="479"/>
    </location>
</feature>
<gene>
    <name evidence="8" type="ORF">Q8F55_000323</name>
</gene>
<dbReference type="GeneID" id="95981366"/>
<dbReference type="PANTHER" id="PTHR24403">
    <property type="entry name" value="ZINC FINGER PROTEIN"/>
    <property type="match status" value="1"/>
</dbReference>
<evidence type="ECO:0000256" key="2">
    <source>
        <dbReference type="ARBA" id="ARBA00022737"/>
    </source>
</evidence>
<evidence type="ECO:0000256" key="5">
    <source>
        <dbReference type="PROSITE-ProRule" id="PRU00042"/>
    </source>
</evidence>
<keyword evidence="2" id="KW-0677">Repeat</keyword>
<feature type="region of interest" description="Disordered" evidence="6">
    <location>
        <begin position="1"/>
        <end position="104"/>
    </location>
</feature>
<dbReference type="InterPro" id="IPR050688">
    <property type="entry name" value="Zinc_finger/UBP_domain"/>
</dbReference>
<protein>
    <recommendedName>
        <fullName evidence="7">C2H2-type domain-containing protein</fullName>
    </recommendedName>
</protein>
<feature type="region of interest" description="Disordered" evidence="6">
    <location>
        <begin position="406"/>
        <end position="461"/>
    </location>
</feature>
<reference evidence="8 9" key="1">
    <citation type="submission" date="2023-08" db="EMBL/GenBank/DDBJ databases">
        <title>Annotated Genome Sequence of Vanrija albida AlHP1.</title>
        <authorList>
            <person name="Herzog R."/>
        </authorList>
    </citation>
    <scope>NUCLEOTIDE SEQUENCE [LARGE SCALE GENOMIC DNA]</scope>
    <source>
        <strain evidence="8 9">AlHP1</strain>
    </source>
</reference>
<dbReference type="PANTHER" id="PTHR24403:SF105">
    <property type="entry name" value="ZINC FINGER PROTEIN 2-LIKE ISOFORM X1"/>
    <property type="match status" value="1"/>
</dbReference>
<accession>A0ABR3QDW8</accession>
<dbReference type="SUPFAM" id="SSF57667">
    <property type="entry name" value="beta-beta-alpha zinc fingers"/>
    <property type="match status" value="1"/>
</dbReference>
<comment type="caution">
    <text evidence="8">The sequence shown here is derived from an EMBL/GenBank/DDBJ whole genome shotgun (WGS) entry which is preliminary data.</text>
</comment>
<dbReference type="PROSITE" id="PS50157">
    <property type="entry name" value="ZINC_FINGER_C2H2_2"/>
    <property type="match status" value="1"/>
</dbReference>
<dbReference type="PROSITE" id="PS00028">
    <property type="entry name" value="ZINC_FINGER_C2H2_1"/>
    <property type="match status" value="1"/>
</dbReference>
<keyword evidence="4" id="KW-0862">Zinc</keyword>
<keyword evidence="1" id="KW-0479">Metal-binding</keyword>
<dbReference type="Gene3D" id="3.30.160.60">
    <property type="entry name" value="Classic Zinc Finger"/>
    <property type="match status" value="1"/>
</dbReference>
<keyword evidence="9" id="KW-1185">Reference proteome</keyword>
<evidence type="ECO:0000256" key="4">
    <source>
        <dbReference type="ARBA" id="ARBA00022833"/>
    </source>
</evidence>
<evidence type="ECO:0000256" key="1">
    <source>
        <dbReference type="ARBA" id="ARBA00022723"/>
    </source>
</evidence>
<feature type="region of interest" description="Disordered" evidence="6">
    <location>
        <begin position="478"/>
        <end position="499"/>
    </location>
</feature>
<proteinExistence type="predicted"/>
<dbReference type="Proteomes" id="UP001565368">
    <property type="component" value="Unassembled WGS sequence"/>
</dbReference>
<evidence type="ECO:0000313" key="8">
    <source>
        <dbReference type="EMBL" id="KAL1412576.1"/>
    </source>
</evidence>